<evidence type="ECO:0000256" key="1">
    <source>
        <dbReference type="ARBA" id="ARBA00022679"/>
    </source>
</evidence>
<keyword evidence="5" id="KW-1185">Reference proteome</keyword>
<dbReference type="RefSeq" id="WP_243360901.1">
    <property type="nucleotide sequence ID" value="NZ_JALGBH010000001.1"/>
</dbReference>
<feature type="domain" description="Glycosyl transferase family 1" evidence="2">
    <location>
        <begin position="199"/>
        <end position="339"/>
    </location>
</feature>
<organism evidence="4 5">
    <name type="scientific">Pedobacter montanisoli</name>
    <dbReference type="NCBI Taxonomy" id="2923277"/>
    <lineage>
        <taxon>Bacteria</taxon>
        <taxon>Pseudomonadati</taxon>
        <taxon>Bacteroidota</taxon>
        <taxon>Sphingobacteriia</taxon>
        <taxon>Sphingobacteriales</taxon>
        <taxon>Sphingobacteriaceae</taxon>
        <taxon>Pedobacter</taxon>
    </lineage>
</organism>
<dbReference type="EMBL" id="JALGBH010000001">
    <property type="protein sequence ID" value="MCJ0742454.1"/>
    <property type="molecule type" value="Genomic_DNA"/>
</dbReference>
<dbReference type="Pfam" id="PF13439">
    <property type="entry name" value="Glyco_transf_4"/>
    <property type="match status" value="1"/>
</dbReference>
<dbReference type="PANTHER" id="PTHR46401">
    <property type="entry name" value="GLYCOSYLTRANSFERASE WBBK-RELATED"/>
    <property type="match status" value="1"/>
</dbReference>
<dbReference type="Pfam" id="PF00534">
    <property type="entry name" value="Glycos_transf_1"/>
    <property type="match status" value="1"/>
</dbReference>
<sequence length="367" mass="42108">MKNVLFLTLKTFSFTGGIERACRTLIRALYLIKGNNVSIWSMYDHQSDLDDRYCNQVLFKGFASQKLSFSFSIIKNAFKFDQVILSHINLLIFGLFIKKLKPSAEIILWAHGVEVWRPLSSWKKRFLQQNATIWAVSSYTKEQLMLLHNIPASSIKVLHHSIDPFYHIPAHLDKPAQLLNTWKLNLSSYVFFTLTRLSSTEHKKHYDSVIRAISRLKTEHSDVMYFIGGKASDDEYLRLTHLIKECNVQDNVKLLGFIPENEITTHYLLANCFVLPSKKEGFGIVFTEAAISGCQIIGGNADGSTDALMNGKLGQLVNPEDEREIYQAMYNAIQKNDHQRAEQQKLALQYFSFEVFKENTQRLLNAS</sequence>
<proteinExistence type="predicted"/>
<dbReference type="InterPro" id="IPR028098">
    <property type="entry name" value="Glyco_trans_4-like_N"/>
</dbReference>
<evidence type="ECO:0000259" key="3">
    <source>
        <dbReference type="Pfam" id="PF13439"/>
    </source>
</evidence>
<protein>
    <submittedName>
        <fullName evidence="4">Glycosyltransferase family 4 protein</fullName>
    </submittedName>
</protein>
<dbReference type="Proteomes" id="UP001165460">
    <property type="component" value="Unassembled WGS sequence"/>
</dbReference>
<dbReference type="InterPro" id="IPR001296">
    <property type="entry name" value="Glyco_trans_1"/>
</dbReference>
<keyword evidence="1" id="KW-0808">Transferase</keyword>
<dbReference type="PANTHER" id="PTHR46401:SF2">
    <property type="entry name" value="GLYCOSYLTRANSFERASE WBBK-RELATED"/>
    <property type="match status" value="1"/>
</dbReference>
<evidence type="ECO:0000313" key="4">
    <source>
        <dbReference type="EMBL" id="MCJ0742454.1"/>
    </source>
</evidence>
<comment type="caution">
    <text evidence="4">The sequence shown here is derived from an EMBL/GenBank/DDBJ whole genome shotgun (WGS) entry which is preliminary data.</text>
</comment>
<reference evidence="4" key="1">
    <citation type="submission" date="2022-03" db="EMBL/GenBank/DDBJ databases">
        <authorList>
            <person name="Woo C.Y."/>
        </authorList>
    </citation>
    <scope>NUCLEOTIDE SEQUENCE</scope>
    <source>
        <strain evidence="4">CYS-01</strain>
    </source>
</reference>
<gene>
    <name evidence="4" type="ORF">MMF97_07015</name>
</gene>
<feature type="domain" description="Glycosyltransferase subfamily 4-like N-terminal" evidence="3">
    <location>
        <begin position="16"/>
        <end position="164"/>
    </location>
</feature>
<dbReference type="SUPFAM" id="SSF53756">
    <property type="entry name" value="UDP-Glycosyltransferase/glycogen phosphorylase"/>
    <property type="match status" value="1"/>
</dbReference>
<evidence type="ECO:0000313" key="5">
    <source>
        <dbReference type="Proteomes" id="UP001165460"/>
    </source>
</evidence>
<dbReference type="CDD" id="cd03801">
    <property type="entry name" value="GT4_PimA-like"/>
    <property type="match status" value="1"/>
</dbReference>
<dbReference type="Gene3D" id="3.40.50.2000">
    <property type="entry name" value="Glycogen Phosphorylase B"/>
    <property type="match status" value="2"/>
</dbReference>
<accession>A0ABS9ZVX3</accession>
<name>A0ABS9ZVX3_9SPHI</name>
<evidence type="ECO:0000259" key="2">
    <source>
        <dbReference type="Pfam" id="PF00534"/>
    </source>
</evidence>